<protein>
    <submittedName>
        <fullName evidence="1">Uncharacterized protein</fullName>
    </submittedName>
</protein>
<keyword evidence="2" id="KW-1185">Reference proteome</keyword>
<sequence>MERKRVESSEEAFGGQNFEMKGKGQARHIFLVSGRPLRRISLFLLPKTSVSHLKAASPPSIPPELWCTRIGNQRDKIEEKVTSSHAD</sequence>
<dbReference type="AlphaFoldDB" id="A0AAD3SHM7"/>
<organism evidence="1 2">
    <name type="scientific">Nepenthes gracilis</name>
    <name type="common">Slender pitcher plant</name>
    <dbReference type="NCBI Taxonomy" id="150966"/>
    <lineage>
        <taxon>Eukaryota</taxon>
        <taxon>Viridiplantae</taxon>
        <taxon>Streptophyta</taxon>
        <taxon>Embryophyta</taxon>
        <taxon>Tracheophyta</taxon>
        <taxon>Spermatophyta</taxon>
        <taxon>Magnoliopsida</taxon>
        <taxon>eudicotyledons</taxon>
        <taxon>Gunneridae</taxon>
        <taxon>Pentapetalae</taxon>
        <taxon>Caryophyllales</taxon>
        <taxon>Nepenthaceae</taxon>
        <taxon>Nepenthes</taxon>
    </lineage>
</organism>
<name>A0AAD3SHM7_NEPGR</name>
<evidence type="ECO:0000313" key="1">
    <source>
        <dbReference type="EMBL" id="GMH11347.1"/>
    </source>
</evidence>
<accession>A0AAD3SHM7</accession>
<evidence type="ECO:0000313" key="2">
    <source>
        <dbReference type="Proteomes" id="UP001279734"/>
    </source>
</evidence>
<proteinExistence type="predicted"/>
<dbReference type="Proteomes" id="UP001279734">
    <property type="component" value="Unassembled WGS sequence"/>
</dbReference>
<comment type="caution">
    <text evidence="1">The sequence shown here is derived from an EMBL/GenBank/DDBJ whole genome shotgun (WGS) entry which is preliminary data.</text>
</comment>
<dbReference type="EMBL" id="BSYO01000011">
    <property type="protein sequence ID" value="GMH11347.1"/>
    <property type="molecule type" value="Genomic_DNA"/>
</dbReference>
<reference evidence="1" key="1">
    <citation type="submission" date="2023-05" db="EMBL/GenBank/DDBJ databases">
        <title>Nepenthes gracilis genome sequencing.</title>
        <authorList>
            <person name="Fukushima K."/>
        </authorList>
    </citation>
    <scope>NUCLEOTIDE SEQUENCE</scope>
    <source>
        <strain evidence="1">SING2019-196</strain>
    </source>
</reference>
<gene>
    <name evidence="1" type="ORF">Nepgr_013188</name>
</gene>